<accession>A0ABP9BG93</accession>
<dbReference type="SUPFAM" id="SSF50998">
    <property type="entry name" value="Quinoprotein alcohol dehydrogenase-like"/>
    <property type="match status" value="1"/>
</dbReference>
<evidence type="ECO:0000256" key="2">
    <source>
        <dbReference type="ARBA" id="ARBA00008156"/>
    </source>
</evidence>
<dbReference type="Gene3D" id="2.140.10.10">
    <property type="entry name" value="Quinoprotein alcohol dehydrogenase-like superfamily"/>
    <property type="match status" value="1"/>
</dbReference>
<organism evidence="5 6">
    <name type="scientific">Olivibacter ginsenosidimutans</name>
    <dbReference type="NCBI Taxonomy" id="1176537"/>
    <lineage>
        <taxon>Bacteria</taxon>
        <taxon>Pseudomonadati</taxon>
        <taxon>Bacteroidota</taxon>
        <taxon>Sphingobacteriia</taxon>
        <taxon>Sphingobacteriales</taxon>
        <taxon>Sphingobacteriaceae</taxon>
        <taxon>Olivibacter</taxon>
    </lineage>
</organism>
<comment type="caution">
    <text evidence="5">The sequence shown here is derived from an EMBL/GenBank/DDBJ whole genome shotgun (WGS) entry which is preliminary data.</text>
</comment>
<protein>
    <recommendedName>
        <fullName evidence="4">Pyrrolo-quinoline quinone repeat domain-containing protein</fullName>
    </recommendedName>
</protein>
<dbReference type="Pfam" id="PF01011">
    <property type="entry name" value="PQQ"/>
    <property type="match status" value="1"/>
</dbReference>
<dbReference type="EMBL" id="BAABIQ010000034">
    <property type="protein sequence ID" value="GAA4793669.1"/>
    <property type="molecule type" value="Genomic_DNA"/>
</dbReference>
<name>A0ABP9BG93_9SPHI</name>
<proteinExistence type="inferred from homology"/>
<comment type="cofactor">
    <cofactor evidence="1">
        <name>pyrroloquinoline quinone</name>
        <dbReference type="ChEBI" id="CHEBI:58442"/>
    </cofactor>
</comment>
<evidence type="ECO:0000313" key="6">
    <source>
        <dbReference type="Proteomes" id="UP001501411"/>
    </source>
</evidence>
<evidence type="ECO:0000256" key="3">
    <source>
        <dbReference type="ARBA" id="ARBA00023002"/>
    </source>
</evidence>
<evidence type="ECO:0000259" key="4">
    <source>
        <dbReference type="Pfam" id="PF01011"/>
    </source>
</evidence>
<gene>
    <name evidence="5" type="ORF">GCM10023231_22480</name>
</gene>
<sequence length="208" mass="22664">MVDTVLYGITASNYVFALNAVTGKELWKNKSSEGFSGNVNRGVVYWEDGNDKRIIFAYGEWLTALDARTGKVIHTFGHNGRVSLKLGLGKAAEGKYVGSTTPGTVFEDIMIMPIRVGEGEGAAPGYIQAFHIKTGKLAWVFHTIPQPGEPGYETWPADAYKNDAIGGANNWAGMAIDRKRGIVFVPTGSMPLIFTEQNVTERTNMQTV</sequence>
<dbReference type="PANTHER" id="PTHR32303:SF4">
    <property type="entry name" value="QUINOPROTEIN GLUCOSE DEHYDROGENASE"/>
    <property type="match status" value="1"/>
</dbReference>
<dbReference type="InterPro" id="IPR002372">
    <property type="entry name" value="PQQ_rpt_dom"/>
</dbReference>
<reference evidence="6" key="1">
    <citation type="journal article" date="2019" name="Int. J. Syst. Evol. Microbiol.">
        <title>The Global Catalogue of Microorganisms (GCM) 10K type strain sequencing project: providing services to taxonomists for standard genome sequencing and annotation.</title>
        <authorList>
            <consortium name="The Broad Institute Genomics Platform"/>
            <consortium name="The Broad Institute Genome Sequencing Center for Infectious Disease"/>
            <person name="Wu L."/>
            <person name="Ma J."/>
        </authorList>
    </citation>
    <scope>NUCLEOTIDE SEQUENCE [LARGE SCALE GENOMIC DNA]</scope>
    <source>
        <strain evidence="6">JCM 18200</strain>
    </source>
</reference>
<keyword evidence="6" id="KW-1185">Reference proteome</keyword>
<comment type="similarity">
    <text evidence="2">Belongs to the bacterial PQQ dehydrogenase family.</text>
</comment>
<evidence type="ECO:0000256" key="1">
    <source>
        <dbReference type="ARBA" id="ARBA00001931"/>
    </source>
</evidence>
<dbReference type="Proteomes" id="UP001501411">
    <property type="component" value="Unassembled WGS sequence"/>
</dbReference>
<dbReference type="InterPro" id="IPR011047">
    <property type="entry name" value="Quinoprotein_ADH-like_sf"/>
</dbReference>
<feature type="domain" description="Pyrrolo-quinoline quinone repeat" evidence="4">
    <location>
        <begin position="1"/>
        <end position="189"/>
    </location>
</feature>
<dbReference type="PANTHER" id="PTHR32303">
    <property type="entry name" value="QUINOPROTEIN ALCOHOL DEHYDROGENASE (CYTOCHROME C)"/>
    <property type="match status" value="1"/>
</dbReference>
<evidence type="ECO:0000313" key="5">
    <source>
        <dbReference type="EMBL" id="GAA4793669.1"/>
    </source>
</evidence>
<keyword evidence="3" id="KW-0560">Oxidoreductase</keyword>